<dbReference type="Proteomes" id="UP000027395">
    <property type="component" value="Chromosome"/>
</dbReference>
<dbReference type="PANTHER" id="PTHR34107:SF2">
    <property type="entry name" value="SLL0888 PROTEIN"/>
    <property type="match status" value="1"/>
</dbReference>
<dbReference type="STRING" id="388467.A19Y_1742"/>
<dbReference type="InterPro" id="IPR008538">
    <property type="entry name" value="Uma2"/>
</dbReference>
<dbReference type="InterPro" id="IPR011335">
    <property type="entry name" value="Restrct_endonuc-II-like"/>
</dbReference>
<organism evidence="2 3">
    <name type="scientific">Planktothrix agardhii (strain NIVA-CYA 126/8)</name>
    <dbReference type="NCBI Taxonomy" id="388467"/>
    <lineage>
        <taxon>Bacteria</taxon>
        <taxon>Bacillati</taxon>
        <taxon>Cyanobacteriota</taxon>
        <taxon>Cyanophyceae</taxon>
        <taxon>Oscillatoriophycideae</taxon>
        <taxon>Oscillatoriales</taxon>
        <taxon>Microcoleaceae</taxon>
        <taxon>Planktothrix</taxon>
    </lineage>
</organism>
<dbReference type="EMBL" id="CM002803">
    <property type="protein sequence ID" value="KEI66740.1"/>
    <property type="molecule type" value="Genomic_DNA"/>
</dbReference>
<dbReference type="eggNOG" id="COG4636">
    <property type="taxonomic scope" value="Bacteria"/>
</dbReference>
<feature type="domain" description="Putative restriction endonuclease" evidence="1">
    <location>
        <begin position="11"/>
        <end position="181"/>
    </location>
</feature>
<dbReference type="RefSeq" id="WP_042153660.1">
    <property type="nucleotide sequence ID" value="NZ_CM002803.1"/>
</dbReference>
<evidence type="ECO:0000313" key="3">
    <source>
        <dbReference type="Proteomes" id="UP000027395"/>
    </source>
</evidence>
<evidence type="ECO:0000313" key="2">
    <source>
        <dbReference type="EMBL" id="KEI66740.1"/>
    </source>
</evidence>
<protein>
    <recommendedName>
        <fullName evidence="1">Putative restriction endonuclease domain-containing protein</fullName>
    </recommendedName>
</protein>
<sequence>MVQLLTKTYSFEEYLAYDDGTDNKYELVNGELKLMPTASGFHALILHFIFKILEQEIDNLKQQWKVMPGTVGVRTAKKKSRIPDLVILSESQCQELRKMSAAVLEAPPLLAVEIVSPGNSDDDYRYKRSEYAVREIPEYWIIDPKTEKISVLLLVAGFYEVTEFTGEQEIKSLLFPELKLTSKQVFQV</sequence>
<dbReference type="PANTHER" id="PTHR34107">
    <property type="entry name" value="SLL0198 PROTEIN-RELATED"/>
    <property type="match status" value="1"/>
</dbReference>
<evidence type="ECO:0000259" key="1">
    <source>
        <dbReference type="Pfam" id="PF05685"/>
    </source>
</evidence>
<proteinExistence type="predicted"/>
<dbReference type="Pfam" id="PF05685">
    <property type="entry name" value="Uma2"/>
    <property type="match status" value="1"/>
</dbReference>
<gene>
    <name evidence="2" type="ORF">A19Y_1742</name>
</gene>
<keyword evidence="3" id="KW-1185">Reference proteome</keyword>
<dbReference type="AlphaFoldDB" id="A0A073CRU7"/>
<reference evidence="2 3" key="1">
    <citation type="journal article" date="2014" name="Appl. Environ. Microbiol.">
        <title>Elucidation of insertion elements encoded on plasmids and in vitro construction of shuttle vectors from the toxic cyanobacterium Planktothrix.</title>
        <authorList>
            <person name="Christiansen G."/>
            <person name="Goesmann A."/>
            <person name="Kurmayer R."/>
        </authorList>
    </citation>
    <scope>NUCLEOTIDE SEQUENCE [LARGE SCALE GENOMIC DNA]</scope>
    <source>
        <strain evidence="2 3">NIVA-CYA 126/8</strain>
    </source>
</reference>
<dbReference type="InterPro" id="IPR012296">
    <property type="entry name" value="Nuclease_put_TT1808"/>
</dbReference>
<dbReference type="PATRIC" id="fig|388467.6.peg.1683"/>
<dbReference type="GeneID" id="77289734"/>
<dbReference type="Gene3D" id="3.90.1570.10">
    <property type="entry name" value="tt1808, chain A"/>
    <property type="match status" value="1"/>
</dbReference>
<dbReference type="SUPFAM" id="SSF52980">
    <property type="entry name" value="Restriction endonuclease-like"/>
    <property type="match status" value="1"/>
</dbReference>
<accession>A0A073CRU7</accession>
<name>A0A073CRU7_PLAA1</name>
<dbReference type="CDD" id="cd06260">
    <property type="entry name" value="DUF820-like"/>
    <property type="match status" value="1"/>
</dbReference>
<dbReference type="HOGENOM" id="CLU_076312_5_1_3"/>